<dbReference type="SUPFAM" id="SSF54001">
    <property type="entry name" value="Cysteine proteinases"/>
    <property type="match status" value="1"/>
</dbReference>
<feature type="region of interest" description="Disordered" evidence="10">
    <location>
        <begin position="949"/>
        <end position="992"/>
    </location>
</feature>
<evidence type="ECO:0000256" key="5">
    <source>
        <dbReference type="ARBA" id="ARBA00022771"/>
    </source>
</evidence>
<keyword evidence="9" id="KW-0862">Zinc</keyword>
<proteinExistence type="predicted"/>
<evidence type="ECO:0000256" key="1">
    <source>
        <dbReference type="ARBA" id="ARBA00000707"/>
    </source>
</evidence>
<dbReference type="GO" id="GO:0005634">
    <property type="term" value="C:nucleus"/>
    <property type="evidence" value="ECO:0007669"/>
    <property type="project" value="TreeGrafter"/>
</dbReference>
<dbReference type="GO" id="GO:0008270">
    <property type="term" value="F:zinc ion binding"/>
    <property type="evidence" value="ECO:0007669"/>
    <property type="project" value="UniProtKB-KW"/>
</dbReference>
<organism evidence="12 13">
    <name type="scientific">Porcisia hertigi</name>
    <dbReference type="NCBI Taxonomy" id="2761500"/>
    <lineage>
        <taxon>Eukaryota</taxon>
        <taxon>Discoba</taxon>
        <taxon>Euglenozoa</taxon>
        <taxon>Kinetoplastea</taxon>
        <taxon>Metakinetoplastina</taxon>
        <taxon>Trypanosomatida</taxon>
        <taxon>Trypanosomatidae</taxon>
        <taxon>Leishmaniinae</taxon>
        <taxon>Porcisia</taxon>
    </lineage>
</organism>
<dbReference type="GO" id="GO:0006508">
    <property type="term" value="P:proteolysis"/>
    <property type="evidence" value="ECO:0007669"/>
    <property type="project" value="UniProtKB-KW"/>
</dbReference>
<dbReference type="InterPro" id="IPR001876">
    <property type="entry name" value="Znf_RanBP2"/>
</dbReference>
<feature type="compositionally biased region" description="Basic and acidic residues" evidence="10">
    <location>
        <begin position="1539"/>
        <end position="1552"/>
    </location>
</feature>
<dbReference type="Gene3D" id="3.90.70.10">
    <property type="entry name" value="Cysteine proteinases"/>
    <property type="match status" value="1"/>
</dbReference>
<dbReference type="SMART" id="SM00547">
    <property type="entry name" value="ZnF_RBZ"/>
    <property type="match status" value="1"/>
</dbReference>
<dbReference type="Proteomes" id="UP000674318">
    <property type="component" value="Unassembled WGS sequence"/>
</dbReference>
<dbReference type="GO" id="GO:0016579">
    <property type="term" value="P:protein deubiquitination"/>
    <property type="evidence" value="ECO:0007669"/>
    <property type="project" value="InterPro"/>
</dbReference>
<evidence type="ECO:0000259" key="11">
    <source>
        <dbReference type="PROSITE" id="PS50235"/>
    </source>
</evidence>
<dbReference type="InterPro" id="IPR001394">
    <property type="entry name" value="Peptidase_C19_UCH"/>
</dbReference>
<evidence type="ECO:0000256" key="8">
    <source>
        <dbReference type="ARBA" id="ARBA00022807"/>
    </source>
</evidence>
<dbReference type="InterPro" id="IPR038765">
    <property type="entry name" value="Papain-like_cys_pep_sf"/>
</dbReference>
<dbReference type="PROSITE" id="PS50235">
    <property type="entry name" value="USP_3"/>
    <property type="match status" value="1"/>
</dbReference>
<evidence type="ECO:0000256" key="7">
    <source>
        <dbReference type="ARBA" id="ARBA00022801"/>
    </source>
</evidence>
<comment type="catalytic activity">
    <reaction evidence="1">
        <text>Thiol-dependent hydrolysis of ester, thioester, amide, peptide and isopeptide bonds formed by the C-terminal Gly of ubiquitin (a 76-residue protein attached to proteins as an intracellular targeting signal).</text>
        <dbReference type="EC" id="3.4.19.12"/>
    </reaction>
</comment>
<dbReference type="InterPro" id="IPR028889">
    <property type="entry name" value="USP"/>
</dbReference>
<keyword evidence="6" id="KW-0833">Ubl conjugation pathway</keyword>
<evidence type="ECO:0000256" key="10">
    <source>
        <dbReference type="SAM" id="MobiDB-lite"/>
    </source>
</evidence>
<dbReference type="GeneID" id="94291324"/>
<dbReference type="FunFam" id="3.90.70.10:FF:000316">
    <property type="entry name" value="Putative cysteine peptidase, Clan CA, family C19"/>
    <property type="match status" value="1"/>
</dbReference>
<keyword evidence="4" id="KW-0479">Metal-binding</keyword>
<name>A0A836IWE2_9TRYP</name>
<feature type="region of interest" description="Disordered" evidence="10">
    <location>
        <begin position="1281"/>
        <end position="1310"/>
    </location>
</feature>
<dbReference type="InterPro" id="IPR050164">
    <property type="entry name" value="Peptidase_C19"/>
</dbReference>
<comment type="caution">
    <text evidence="12">The sequence shown here is derived from an EMBL/GenBank/DDBJ whole genome shotgun (WGS) entry which is preliminary data.</text>
</comment>
<dbReference type="OrthoDB" id="289038at2759"/>
<protein>
    <recommendedName>
        <fullName evidence="2">ubiquitinyl hydrolase 1</fullName>
        <ecNumber evidence="2">3.4.19.12</ecNumber>
    </recommendedName>
</protein>
<evidence type="ECO:0000256" key="9">
    <source>
        <dbReference type="ARBA" id="ARBA00022833"/>
    </source>
</evidence>
<dbReference type="GO" id="GO:0004843">
    <property type="term" value="F:cysteine-type deubiquitinase activity"/>
    <property type="evidence" value="ECO:0007669"/>
    <property type="project" value="UniProtKB-EC"/>
</dbReference>
<keyword evidence="13" id="KW-1185">Reference proteome</keyword>
<feature type="region of interest" description="Disordered" evidence="10">
    <location>
        <begin position="1537"/>
        <end position="1561"/>
    </location>
</feature>
<sequence length="1869" mass="199666">MSARVTTTSAAVQLGLNDLWASEVLQACARAHCTPRQELLEILAPVSHTTAGGTASTGSVVGPAGAAVAQEGVVIDVDAEEGESVQSRAASPNSLTDEGSNQPRLHSVQPTVLPEEMEVLRAALSPVLLRKAYRLQMPCLTKHVSKAERLLNCAASPRCMAGLQLLSIDAATREGCLRAIMGDGPDVVPIPTTNVGRLNAVSGRVAPSSPASSTRDHGAAQTIKATCEDLADDSQSATATDDAEHTVMGNPAFPCLWRGVRNLMNTCYFSSVLQLIFSIARVRHAILNGDDAAADHGHPHVVMIEAQGGAGANQLAESGLKELFALMAFSRESAGADPKSFAAYLSLDVKVQQDAQEFFTLLLDWLRCHCGPIVKAAITSTFSGTLLYDRQCGACGWSFKRAEPFLYLSLPVRPALEDSLSEFSKPEAVDGFKCEKCGQTAVATSLQYMRTLPDVLVIHLNRFEFNLQTLQRHKVTTTTSFPLQLDMMTYMQQWHNQKRGSTSAVAEGDSVVPEETEARHVYELRGVVNHLGDTAVSGHYTYHGKVSSASASPDKSEDISGGSWLNFNDAEVSKLNRYQGQRGVSPEAYLLVYHRVASFSSNPSCASVPVSPDTSIRSPQWNTSSAACPPTSAIPTPEEFPVYLRQYVDRVNDACLAKRRDWMEQRAQISSLFDAWATAAKAVFESVTNASCAPAWISTAAAARASTPSLYLLPTRWLQHFGRFFLPAYVDAAALGSGAESKLKCKRRDPDAVPDAAGDGASCAPAKDLPIEDTKVAIAGLEEEALGSGAGAAAEGTVVAAIAERFCHGRMQTLEEVCQLVRQHSLQQALSSLTCAHGFVLPWASYKVVSASAYEKLNHFLSLCGVPLAAAASGPPHGSSATPGVSAAARLRNSLADSVQSGYSFIDANLCPLCAVAMAAGVKALALRAAQDEKAEACLTRVWEEAEGGKGGVAGEEVSEGDSRAVPGALTTTSGPLNAQDHQNEEEGGDQQQRVLVSRAVVAAWASFYTSQLVWGRVRQAEGYTGVLMMREARLTSRSLPAVMFPRAGAATLSASAGPSSESPTVPETVSVSFMNAGDLMSLTAFTVGGGDLNLPKQLLCPHGALRPGAHVVAIPESLRRYWVRRFVEVLTMEYRSGFLHTMDPHWSVCEDDMEHLLLPRIPSSAASTTCHECMRSSVQHLTSRHQQRMKKMEEQKRYPSLWLAGAMTSSAGVEQLMLATGAESEEQLLATQHPNRLFFRQHGEREYREYVKKWTEEHQQRVAHQLNEVQRLRTALEKKRQHDDAWNARVTMRRSRGGGGRGGAREAGATATLPASVASSPPEMASAGAAAPDPQTLEGRLYYAEEALRSMTAQSVPDCTIAYGCVPTWWVAQWYAAMQSEDNNASSSSSGNAGGDPDDQPLLALPRISFDKLKCVHRKGLLEVSWLNPSDSFWQGARAKRAEVLWNSGQAEREGASSTMPPSTGLTMAEYSTRCWLPPMTILPMDEYVPLLAQYGEPDMLDRGTLSTALRVGAVIPGTAARGAKPCPEVTDVDAEATNDRSLSEAARRPAEPFASSTADCKGASASLGPAAVPVAKARAQPVPVADAVIQVCLHNGTRQLWPPTCEECCGAMLASFEAHSESFVNGSLKLNIHVKKSRKNYYDAMSILTSSAVQHTSGKAAEGVEGGGNTIGAGAGMSPAGIHHYTTLAQLKDYISVHLRERHGYLVPANVLQIGRGKNKPLKRRSPLPQTAGAAEDAQLDDATLHELGIHDGDTLSVQSVDIIAQTCATTAAINEEWEAIPLELLQGGGGGSATSAAQEQSVAFRETRLQGNHSGFVPATSSAFTSPSVGVASPTKVQGVACSVCTFLNAPEMIVCEMCEAPLPSA</sequence>
<feature type="region of interest" description="Disordered" evidence="10">
    <location>
        <begin position="81"/>
        <end position="106"/>
    </location>
</feature>
<accession>A0A836IWE2</accession>
<keyword evidence="5" id="KW-0863">Zinc-finger</keyword>
<dbReference type="InterPro" id="IPR018200">
    <property type="entry name" value="USP_CS"/>
</dbReference>
<dbReference type="Gene3D" id="2.30.30.380">
    <property type="entry name" value="Zn-finger domain of Sec23/24"/>
    <property type="match status" value="1"/>
</dbReference>
<feature type="compositionally biased region" description="Polar residues" evidence="10">
    <location>
        <begin position="970"/>
        <end position="981"/>
    </location>
</feature>
<dbReference type="EC" id="3.4.19.12" evidence="2"/>
<dbReference type="PROSITE" id="PS00973">
    <property type="entry name" value="USP_2"/>
    <property type="match status" value="1"/>
</dbReference>
<feature type="compositionally biased region" description="Polar residues" evidence="10">
    <location>
        <begin position="84"/>
        <end position="106"/>
    </location>
</feature>
<dbReference type="RefSeq" id="XP_067758249.1">
    <property type="nucleotide sequence ID" value="XM_067901247.1"/>
</dbReference>
<keyword evidence="8" id="KW-0788">Thiol protease</keyword>
<dbReference type="PANTHER" id="PTHR24006">
    <property type="entry name" value="UBIQUITIN CARBOXYL-TERMINAL HYDROLASE"/>
    <property type="match status" value="1"/>
</dbReference>
<evidence type="ECO:0000256" key="4">
    <source>
        <dbReference type="ARBA" id="ARBA00022723"/>
    </source>
</evidence>
<evidence type="ECO:0000313" key="13">
    <source>
        <dbReference type="Proteomes" id="UP000674318"/>
    </source>
</evidence>
<evidence type="ECO:0000256" key="6">
    <source>
        <dbReference type="ARBA" id="ARBA00022786"/>
    </source>
</evidence>
<dbReference type="GO" id="GO:0005829">
    <property type="term" value="C:cytosol"/>
    <property type="evidence" value="ECO:0007669"/>
    <property type="project" value="TreeGrafter"/>
</dbReference>
<evidence type="ECO:0000256" key="2">
    <source>
        <dbReference type="ARBA" id="ARBA00012759"/>
    </source>
</evidence>
<evidence type="ECO:0000313" key="12">
    <source>
        <dbReference type="EMBL" id="KAG5508781.1"/>
    </source>
</evidence>
<reference evidence="12 13" key="1">
    <citation type="submission" date="2021-02" db="EMBL/GenBank/DDBJ databases">
        <title>Porcisia hertigi Genome sequencing and assembly.</title>
        <authorList>
            <person name="Almutairi H."/>
            <person name="Gatherer D."/>
        </authorList>
    </citation>
    <scope>NUCLEOTIDE SEQUENCE [LARGE SCALE GENOMIC DNA]</scope>
    <source>
        <strain evidence="12 13">C119</strain>
    </source>
</reference>
<dbReference type="Pfam" id="PF00443">
    <property type="entry name" value="UCH"/>
    <property type="match status" value="1"/>
</dbReference>
<keyword evidence="7" id="KW-0378">Hydrolase</keyword>
<dbReference type="PANTHER" id="PTHR24006:SF687">
    <property type="entry name" value="UBIQUITIN CARBOXYL-TERMINAL HYDROLASE 10"/>
    <property type="match status" value="1"/>
</dbReference>
<feature type="domain" description="USP" evidence="11">
    <location>
        <begin position="258"/>
        <end position="596"/>
    </location>
</feature>
<gene>
    <name evidence="12" type="ORF">JKF63_05279</name>
</gene>
<dbReference type="EMBL" id="JAFJZO010000016">
    <property type="protein sequence ID" value="KAG5508781.1"/>
    <property type="molecule type" value="Genomic_DNA"/>
</dbReference>
<evidence type="ECO:0000256" key="3">
    <source>
        <dbReference type="ARBA" id="ARBA00022670"/>
    </source>
</evidence>
<keyword evidence="3" id="KW-0645">Protease</keyword>
<dbReference type="KEGG" id="phet:94291324"/>